<keyword evidence="2" id="KW-1133">Transmembrane helix</keyword>
<organism evidence="3 4">
    <name type="scientific">Aureobasidium melanogenum</name>
    <name type="common">Aureobasidium pullulans var. melanogenum</name>
    <dbReference type="NCBI Taxonomy" id="46634"/>
    <lineage>
        <taxon>Eukaryota</taxon>
        <taxon>Fungi</taxon>
        <taxon>Dikarya</taxon>
        <taxon>Ascomycota</taxon>
        <taxon>Pezizomycotina</taxon>
        <taxon>Dothideomycetes</taxon>
        <taxon>Dothideomycetidae</taxon>
        <taxon>Dothideales</taxon>
        <taxon>Saccotheciaceae</taxon>
        <taxon>Aureobasidium</taxon>
    </lineage>
</organism>
<comment type="caution">
    <text evidence="3">The sequence shown here is derived from an EMBL/GenBank/DDBJ whole genome shotgun (WGS) entry which is preliminary data.</text>
</comment>
<accession>A0A9P8FBQ8</accession>
<name>A0A9P8FBQ8_AURME</name>
<reference evidence="3" key="2">
    <citation type="submission" date="2021-08" db="EMBL/GenBank/DDBJ databases">
        <authorList>
            <person name="Gostincar C."/>
            <person name="Sun X."/>
            <person name="Song Z."/>
            <person name="Gunde-Cimerman N."/>
        </authorList>
    </citation>
    <scope>NUCLEOTIDE SEQUENCE</scope>
    <source>
        <strain evidence="3">EXF-9298</strain>
    </source>
</reference>
<feature type="compositionally biased region" description="Basic and acidic residues" evidence="1">
    <location>
        <begin position="61"/>
        <end position="74"/>
    </location>
</feature>
<proteinExistence type="predicted"/>
<evidence type="ECO:0000256" key="1">
    <source>
        <dbReference type="SAM" id="MobiDB-lite"/>
    </source>
</evidence>
<feature type="transmembrane region" description="Helical" evidence="2">
    <location>
        <begin position="91"/>
        <end position="110"/>
    </location>
</feature>
<evidence type="ECO:0000313" key="4">
    <source>
        <dbReference type="Proteomes" id="UP000729357"/>
    </source>
</evidence>
<keyword evidence="2" id="KW-0812">Transmembrane</keyword>
<dbReference type="EMBL" id="JAHFXS010003834">
    <property type="protein sequence ID" value="KAG9963285.1"/>
    <property type="molecule type" value="Genomic_DNA"/>
</dbReference>
<reference evidence="3" key="1">
    <citation type="journal article" date="2021" name="J Fungi (Basel)">
        <title>Virulence traits and population genomics of the black yeast Aureobasidium melanogenum.</title>
        <authorList>
            <person name="Cernosa A."/>
            <person name="Sun X."/>
            <person name="Gostincar C."/>
            <person name="Fang C."/>
            <person name="Gunde-Cimerman N."/>
            <person name="Song Z."/>
        </authorList>
    </citation>
    <scope>NUCLEOTIDE SEQUENCE</scope>
    <source>
        <strain evidence="3">EXF-9298</strain>
    </source>
</reference>
<protein>
    <submittedName>
        <fullName evidence="3">MFS transporter</fullName>
    </submittedName>
</protein>
<feature type="region of interest" description="Disordered" evidence="1">
    <location>
        <begin position="19"/>
        <end position="45"/>
    </location>
</feature>
<feature type="compositionally biased region" description="Polar residues" evidence="1">
    <location>
        <begin position="19"/>
        <end position="39"/>
    </location>
</feature>
<gene>
    <name evidence="3" type="ORF">KCU98_g16606</name>
</gene>
<keyword evidence="2" id="KW-0472">Membrane</keyword>
<feature type="non-terminal residue" evidence="3">
    <location>
        <position position="148"/>
    </location>
</feature>
<feature type="region of interest" description="Disordered" evidence="1">
    <location>
        <begin position="55"/>
        <end position="74"/>
    </location>
</feature>
<keyword evidence="4" id="KW-1185">Reference proteome</keyword>
<evidence type="ECO:0000256" key="2">
    <source>
        <dbReference type="SAM" id="Phobius"/>
    </source>
</evidence>
<dbReference type="AlphaFoldDB" id="A0A9P8FBQ8"/>
<dbReference type="Proteomes" id="UP000729357">
    <property type="component" value="Unassembled WGS sequence"/>
</dbReference>
<sequence length="148" mass="16714">MDNDTDAVFIGEAEINSKNMNMSRSRPTSTHSGEENTTIARGGIDAHFDADEQEPLLPFESRQRRASDAGSGHEWHGVEDFDHLPWYRKPSIYFVLAPFFVMTLAFGAIISPRINLILNLVCREYMSEQQSKNPGHSFLPILFDGENP</sequence>
<evidence type="ECO:0000313" key="3">
    <source>
        <dbReference type="EMBL" id="KAG9963285.1"/>
    </source>
</evidence>